<feature type="transmembrane region" description="Helical" evidence="8">
    <location>
        <begin position="222"/>
        <end position="241"/>
    </location>
</feature>
<keyword evidence="3 8" id="KW-0812">Transmembrane</keyword>
<evidence type="ECO:0000313" key="10">
    <source>
        <dbReference type="Proteomes" id="UP001249851"/>
    </source>
</evidence>
<gene>
    <name evidence="9" type="ORF">P5673_006495</name>
</gene>
<evidence type="ECO:0000256" key="1">
    <source>
        <dbReference type="ARBA" id="ARBA00004141"/>
    </source>
</evidence>
<organism evidence="9 10">
    <name type="scientific">Acropora cervicornis</name>
    <name type="common">Staghorn coral</name>
    <dbReference type="NCBI Taxonomy" id="6130"/>
    <lineage>
        <taxon>Eukaryota</taxon>
        <taxon>Metazoa</taxon>
        <taxon>Cnidaria</taxon>
        <taxon>Anthozoa</taxon>
        <taxon>Hexacorallia</taxon>
        <taxon>Scleractinia</taxon>
        <taxon>Astrocoeniina</taxon>
        <taxon>Acroporidae</taxon>
        <taxon>Acropora</taxon>
    </lineage>
</organism>
<evidence type="ECO:0000256" key="6">
    <source>
        <dbReference type="ARBA" id="ARBA00023136"/>
    </source>
</evidence>
<dbReference type="GO" id="GO:0003725">
    <property type="term" value="F:double-stranded RNA binding"/>
    <property type="evidence" value="ECO:0007669"/>
    <property type="project" value="TreeGrafter"/>
</dbReference>
<feature type="transmembrane region" description="Helical" evidence="8">
    <location>
        <begin position="153"/>
        <end position="173"/>
    </location>
</feature>
<feature type="transmembrane region" description="Helical" evidence="8">
    <location>
        <begin position="390"/>
        <end position="409"/>
    </location>
</feature>
<dbReference type="PANTHER" id="PTHR12185">
    <property type="entry name" value="SID1 TRANSMEMBRANE FAMILY MEMEBER"/>
    <property type="match status" value="1"/>
</dbReference>
<evidence type="ECO:0000313" key="9">
    <source>
        <dbReference type="EMBL" id="KAK2568567.1"/>
    </source>
</evidence>
<dbReference type="GO" id="GO:0005886">
    <property type="term" value="C:plasma membrane"/>
    <property type="evidence" value="ECO:0007669"/>
    <property type="project" value="TreeGrafter"/>
</dbReference>
<evidence type="ECO:0000256" key="3">
    <source>
        <dbReference type="ARBA" id="ARBA00022692"/>
    </source>
</evidence>
<keyword evidence="4" id="KW-0732">Signal</keyword>
<name>A0AAD9QW08_ACRCE</name>
<feature type="transmembrane region" description="Helical" evidence="8">
    <location>
        <begin position="185"/>
        <end position="202"/>
    </location>
</feature>
<sequence>MRKVLYGHWLARGPNMFSYTTCIVGFVLLIGASQFVFETWKEMIKSGDRAISDYDIPFNLMISNLAYMIHGLILACSVWVMEAELLVWCHRLARCKRSPLPEGQDKLPKHCIECPCIDAHLTNMSVPSSEPANEEADILLDAEAYKRKYTFSIGYSLAWALIFEGCFSTVYHFCPTQLTFQFDSAFMFVISGLIVISLYNGTSFKECTVNGEVQLPVHSNNFFLFFIVPLYIFNYFGSLYFSEEIILSSGMKFFFKICFWAFIDTFLLGMIKETKKILVFIFAIAFIMIVIVLNVWLKENYPNILLFGCISTSTFAICGKLFVQFGRYTKPGCLYKILQALYVLLTLVIMVIALCIFALKASTDKEKSPSESRDLNHDCVSLDFFDYHDLWHILSSFSLLMGSYLVLFISKY</sequence>
<proteinExistence type="inferred from homology"/>
<comment type="caution">
    <text evidence="9">The sequence shown here is derived from an EMBL/GenBank/DDBJ whole genome shotgun (WGS) entry which is preliminary data.</text>
</comment>
<reference evidence="9" key="2">
    <citation type="journal article" date="2023" name="Science">
        <title>Genomic signatures of disease resistance in endangered staghorn corals.</title>
        <authorList>
            <person name="Vollmer S.V."/>
            <person name="Selwyn J.D."/>
            <person name="Despard B.A."/>
            <person name="Roesel C.L."/>
        </authorList>
    </citation>
    <scope>NUCLEOTIDE SEQUENCE</scope>
    <source>
        <strain evidence="9">K2</strain>
    </source>
</reference>
<evidence type="ECO:0000256" key="7">
    <source>
        <dbReference type="ARBA" id="ARBA00023180"/>
    </source>
</evidence>
<dbReference type="Proteomes" id="UP001249851">
    <property type="component" value="Unassembled WGS sequence"/>
</dbReference>
<evidence type="ECO:0000256" key="5">
    <source>
        <dbReference type="ARBA" id="ARBA00022989"/>
    </source>
</evidence>
<keyword evidence="7" id="KW-0325">Glycoprotein</keyword>
<dbReference type="AlphaFoldDB" id="A0AAD9QW08"/>
<feature type="transmembrane region" description="Helical" evidence="8">
    <location>
        <begin position="277"/>
        <end position="297"/>
    </location>
</feature>
<keyword evidence="6 8" id="KW-0472">Membrane</keyword>
<dbReference type="EMBL" id="JARQWQ010000011">
    <property type="protein sequence ID" value="KAK2568567.1"/>
    <property type="molecule type" value="Genomic_DNA"/>
</dbReference>
<evidence type="ECO:0000256" key="4">
    <source>
        <dbReference type="ARBA" id="ARBA00022729"/>
    </source>
</evidence>
<comment type="subcellular location">
    <subcellularLocation>
        <location evidence="1">Membrane</location>
        <topology evidence="1">Multi-pass membrane protein</topology>
    </subcellularLocation>
</comment>
<evidence type="ECO:0000256" key="8">
    <source>
        <dbReference type="SAM" id="Phobius"/>
    </source>
</evidence>
<comment type="similarity">
    <text evidence="2">Belongs to the SID1 family.</text>
</comment>
<keyword evidence="5 8" id="KW-1133">Transmembrane helix</keyword>
<protein>
    <submittedName>
        <fullName evidence="9">SID1 transmembrane family member 2</fullName>
    </submittedName>
</protein>
<feature type="transmembrane region" description="Helical" evidence="8">
    <location>
        <begin position="253"/>
        <end position="271"/>
    </location>
</feature>
<feature type="transmembrane region" description="Helical" evidence="8">
    <location>
        <begin position="58"/>
        <end position="81"/>
    </location>
</feature>
<dbReference type="Pfam" id="PF13965">
    <property type="entry name" value="SID-1_RNA_chan"/>
    <property type="match status" value="1"/>
</dbReference>
<keyword evidence="10" id="KW-1185">Reference proteome</keyword>
<feature type="transmembrane region" description="Helical" evidence="8">
    <location>
        <begin position="304"/>
        <end position="325"/>
    </location>
</feature>
<evidence type="ECO:0000256" key="2">
    <source>
        <dbReference type="ARBA" id="ARBA00006618"/>
    </source>
</evidence>
<feature type="transmembrane region" description="Helical" evidence="8">
    <location>
        <begin position="16"/>
        <end position="37"/>
    </location>
</feature>
<dbReference type="InterPro" id="IPR025958">
    <property type="entry name" value="SID1_TM_fam"/>
</dbReference>
<accession>A0AAD9QW08</accession>
<reference evidence="9" key="1">
    <citation type="journal article" date="2023" name="G3 (Bethesda)">
        <title>Whole genome assembly and annotation of the endangered Caribbean coral Acropora cervicornis.</title>
        <authorList>
            <person name="Selwyn J.D."/>
            <person name="Vollmer S.V."/>
        </authorList>
    </citation>
    <scope>NUCLEOTIDE SEQUENCE</scope>
    <source>
        <strain evidence="9">K2</strain>
    </source>
</reference>
<feature type="transmembrane region" description="Helical" evidence="8">
    <location>
        <begin position="337"/>
        <end position="359"/>
    </location>
</feature>
<dbReference type="GO" id="GO:0051033">
    <property type="term" value="F:RNA transmembrane transporter activity"/>
    <property type="evidence" value="ECO:0007669"/>
    <property type="project" value="TreeGrafter"/>
</dbReference>
<dbReference type="GO" id="GO:0005764">
    <property type="term" value="C:lysosome"/>
    <property type="evidence" value="ECO:0007669"/>
    <property type="project" value="TreeGrafter"/>
</dbReference>
<dbReference type="PANTHER" id="PTHR12185:SF14">
    <property type="entry name" value="CHOLESTEROL UPTAKE PROTEIN 1"/>
    <property type="match status" value="1"/>
</dbReference>